<protein>
    <submittedName>
        <fullName evidence="3">ATPase</fullName>
    </submittedName>
</protein>
<name>A0A0B7GVU4_TREPH</name>
<reference evidence="2" key="1">
    <citation type="submission" date="2015-01" db="EMBL/GenBank/DDBJ databases">
        <authorList>
            <person name="Xiang T."/>
            <person name="Song Y."/>
            <person name="Huang L."/>
            <person name="Wang B."/>
            <person name="Wu P."/>
        </authorList>
    </citation>
    <scope>NUCLEOTIDE SEQUENCE [LARGE SCALE GENOMIC DNA]</scope>
    <source>
        <strain evidence="2">V1</strain>
    </source>
</reference>
<dbReference type="EMBL" id="CP042817">
    <property type="protein sequence ID" value="QEJ97662.1"/>
    <property type="molecule type" value="Genomic_DNA"/>
</dbReference>
<dbReference type="GeneID" id="57752769"/>
<evidence type="ECO:0000313" key="4">
    <source>
        <dbReference type="Proteomes" id="UP000042527"/>
    </source>
</evidence>
<dbReference type="EMBL" id="CDNC01000003">
    <property type="protein sequence ID" value="CEM60791.1"/>
    <property type="molecule type" value="Genomic_DNA"/>
</dbReference>
<keyword evidence="4" id="KW-1185">Reference proteome</keyword>
<dbReference type="OrthoDB" id="361972at2"/>
<proteinExistence type="predicted"/>
<reference evidence="3 5" key="3">
    <citation type="submission" date="2019-08" db="EMBL/GenBank/DDBJ databases">
        <authorList>
            <person name="Kuhnert P."/>
        </authorList>
    </citation>
    <scope>NUCLEOTIDE SEQUENCE [LARGE SCALE GENOMIC DNA]</scope>
    <source>
        <strain evidence="3 5">B36.5</strain>
    </source>
</reference>
<dbReference type="Proteomes" id="UP000323594">
    <property type="component" value="Chromosome"/>
</dbReference>
<dbReference type="RefSeq" id="WP_024753341.1">
    <property type="nucleotide sequence ID" value="NZ_CDNC01000003.1"/>
</dbReference>
<gene>
    <name evidence="3" type="ORF">FUT82_06425</name>
    <name evidence="2" type="ORF">TPHV1_110017</name>
</gene>
<dbReference type="Proteomes" id="UP000042527">
    <property type="component" value="Unassembled WGS sequence"/>
</dbReference>
<evidence type="ECO:0000313" key="5">
    <source>
        <dbReference type="Proteomes" id="UP000323594"/>
    </source>
</evidence>
<reference evidence="4" key="2">
    <citation type="submission" date="2015-01" db="EMBL/GenBank/DDBJ databases">
        <authorList>
            <person name="Manzoor Shahid"/>
            <person name="Zubair Saima"/>
        </authorList>
    </citation>
    <scope>NUCLEOTIDE SEQUENCE [LARGE SCALE GENOMIC DNA]</scope>
    <source>
        <strain evidence="4">V1</strain>
    </source>
</reference>
<sequence length="208" mass="24294">MEELRSTVILDKEIKADARKKAERVLKNAEAEIEKIQEEITEYRDKTKKQKEEYYARLIKNYTQDAEAAIPLERQRRYISFVDKEIANALQLYFDQIGEEKRLQIIFKLLKTYSTVLKEKKIEVYYKGYSDAQIKKLITGALPKTHIQALKKLSDAEASALHFDDRVYIETVDKSLMCRASIQEIMNDLLHKKRQELAEVLFGSGVIT</sequence>
<organism evidence="2 4">
    <name type="scientific">Treponema phagedenis</name>
    <dbReference type="NCBI Taxonomy" id="162"/>
    <lineage>
        <taxon>Bacteria</taxon>
        <taxon>Pseudomonadati</taxon>
        <taxon>Spirochaetota</taxon>
        <taxon>Spirochaetia</taxon>
        <taxon>Spirochaetales</taxon>
        <taxon>Treponemataceae</taxon>
        <taxon>Treponema</taxon>
    </lineage>
</organism>
<dbReference type="AlphaFoldDB" id="A0A0B7GVU4"/>
<feature type="coiled-coil region" evidence="1">
    <location>
        <begin position="12"/>
        <end position="53"/>
    </location>
</feature>
<evidence type="ECO:0000313" key="3">
    <source>
        <dbReference type="EMBL" id="QEJ97662.1"/>
    </source>
</evidence>
<evidence type="ECO:0000256" key="1">
    <source>
        <dbReference type="SAM" id="Coils"/>
    </source>
</evidence>
<accession>A0A0B7GVU4</accession>
<keyword evidence="1" id="KW-0175">Coiled coil</keyword>
<evidence type="ECO:0000313" key="2">
    <source>
        <dbReference type="EMBL" id="CEM60791.1"/>
    </source>
</evidence>